<dbReference type="PANTHER" id="PTHR43800:SF1">
    <property type="entry name" value="PEPTIDYL-LYSINE N-ACETYLTRANSFERASE YJAB"/>
    <property type="match status" value="1"/>
</dbReference>
<dbReference type="Pfam" id="PF13673">
    <property type="entry name" value="Acetyltransf_10"/>
    <property type="match status" value="1"/>
</dbReference>
<evidence type="ECO:0000313" key="5">
    <source>
        <dbReference type="Proteomes" id="UP000006094"/>
    </source>
</evidence>
<evidence type="ECO:0000259" key="3">
    <source>
        <dbReference type="PROSITE" id="PS51186"/>
    </source>
</evidence>
<dbReference type="eggNOG" id="COG0456">
    <property type="taxonomic scope" value="Bacteria"/>
</dbReference>
<protein>
    <submittedName>
        <fullName evidence="4">Acetyltransferase, GNAT family</fullName>
    </submittedName>
</protein>
<keyword evidence="2" id="KW-0012">Acyltransferase</keyword>
<accession>K0AYL2</accession>
<name>K0AYL2_GOTA9</name>
<keyword evidence="5" id="KW-1185">Reference proteome</keyword>
<sequence length="156" mass="17868">MVDVLIEQVILRNSTDIEKLLYIWENSVKATHLFLTQDDIKMLIPHVELGIEGIDKLIVAKDKLGEPLGFIGVENKKIEMLFISSEHFGKGIGKLLINYVINTLEANLVDVNEQNPQALEFYKHLGFEVYDRSETDEQGNPFPILHMKFIKDKSVE</sequence>
<dbReference type="SUPFAM" id="SSF55729">
    <property type="entry name" value="Acyl-CoA N-acyltransferases (Nat)"/>
    <property type="match status" value="1"/>
</dbReference>
<dbReference type="Proteomes" id="UP000006094">
    <property type="component" value="Chromosome"/>
</dbReference>
<keyword evidence="1" id="KW-0808">Transferase</keyword>
<dbReference type="RefSeq" id="WP_014966962.1">
    <property type="nucleotide sequence ID" value="NC_018664.1"/>
</dbReference>
<dbReference type="PROSITE" id="PS51186">
    <property type="entry name" value="GNAT"/>
    <property type="match status" value="1"/>
</dbReference>
<proteinExistence type="predicted"/>
<dbReference type="InterPro" id="IPR000182">
    <property type="entry name" value="GNAT_dom"/>
</dbReference>
<dbReference type="EMBL" id="CP003326">
    <property type="protein sequence ID" value="AFS77825.1"/>
    <property type="molecule type" value="Genomic_DNA"/>
</dbReference>
<feature type="domain" description="N-acetyltransferase" evidence="3">
    <location>
        <begin position="4"/>
        <end position="151"/>
    </location>
</feature>
<dbReference type="InterPro" id="IPR016181">
    <property type="entry name" value="Acyl_CoA_acyltransferase"/>
</dbReference>
<dbReference type="GO" id="GO:0016747">
    <property type="term" value="F:acyltransferase activity, transferring groups other than amino-acyl groups"/>
    <property type="evidence" value="ECO:0007669"/>
    <property type="project" value="InterPro"/>
</dbReference>
<dbReference type="AlphaFoldDB" id="K0AYL2"/>
<dbReference type="Gene3D" id="3.40.630.30">
    <property type="match status" value="1"/>
</dbReference>
<dbReference type="STRING" id="1128398.Curi_c07520"/>
<organism evidence="4 5">
    <name type="scientific">Gottschalkia acidurici (strain ATCC 7906 / DSM 604 / BCRC 14475 / CIP 104303 / KCTC 5404 / NCIMB 10678 / 9a)</name>
    <name type="common">Clostridium acidurici</name>
    <dbReference type="NCBI Taxonomy" id="1128398"/>
    <lineage>
        <taxon>Bacteria</taxon>
        <taxon>Bacillati</taxon>
        <taxon>Bacillota</taxon>
        <taxon>Tissierellia</taxon>
        <taxon>Tissierellales</taxon>
        <taxon>Gottschalkiaceae</taxon>
        <taxon>Gottschalkia</taxon>
    </lineage>
</organism>
<dbReference type="PANTHER" id="PTHR43800">
    <property type="entry name" value="PEPTIDYL-LYSINE N-ACETYLTRANSFERASE YJAB"/>
    <property type="match status" value="1"/>
</dbReference>
<dbReference type="KEGG" id="cad:Curi_c07520"/>
<evidence type="ECO:0000313" key="4">
    <source>
        <dbReference type="EMBL" id="AFS77825.1"/>
    </source>
</evidence>
<dbReference type="CDD" id="cd04301">
    <property type="entry name" value="NAT_SF"/>
    <property type="match status" value="1"/>
</dbReference>
<evidence type="ECO:0000256" key="2">
    <source>
        <dbReference type="ARBA" id="ARBA00023315"/>
    </source>
</evidence>
<dbReference type="OrthoDB" id="9789605at2"/>
<dbReference type="HOGENOM" id="CLU_013985_21_0_9"/>
<evidence type="ECO:0000256" key="1">
    <source>
        <dbReference type="ARBA" id="ARBA00022679"/>
    </source>
</evidence>
<reference evidence="4 5" key="1">
    <citation type="journal article" date="2012" name="PLoS ONE">
        <title>The purine-utilizing bacterium Clostridium acidurici 9a: a genome-guided metabolic reconsideration.</title>
        <authorList>
            <person name="Hartwich K."/>
            <person name="Poehlein A."/>
            <person name="Daniel R."/>
        </authorList>
    </citation>
    <scope>NUCLEOTIDE SEQUENCE [LARGE SCALE GENOMIC DNA]</scope>
    <source>
        <strain evidence="5">ATCC 7906 / DSM 604 / BCRC 14475 / CIP 104303 / KCTC 5404 / NCIMB 10678 / 9a</strain>
    </source>
</reference>
<gene>
    <name evidence="4" type="ordered locus">Curi_c07520</name>
</gene>